<feature type="region of interest" description="Disordered" evidence="8">
    <location>
        <begin position="595"/>
        <end position="615"/>
    </location>
</feature>
<dbReference type="Gene3D" id="3.40.50.300">
    <property type="entry name" value="P-loop containing nucleotide triphosphate hydrolases"/>
    <property type="match status" value="3"/>
</dbReference>
<feature type="compositionally biased region" description="Polar residues" evidence="8">
    <location>
        <begin position="1070"/>
        <end position="1080"/>
    </location>
</feature>
<reference evidence="10" key="2">
    <citation type="submission" date="2025-09" db="UniProtKB">
        <authorList>
            <consortium name="Ensembl"/>
        </authorList>
    </citation>
    <scope>IDENTIFICATION</scope>
</reference>
<feature type="compositionally biased region" description="Polar residues" evidence="8">
    <location>
        <begin position="9"/>
        <end position="23"/>
    </location>
</feature>
<keyword evidence="7" id="KW-0539">Nucleus</keyword>
<dbReference type="InterPro" id="IPR044574">
    <property type="entry name" value="ARIP4-like"/>
</dbReference>
<reference evidence="10" key="1">
    <citation type="submission" date="2025-08" db="UniProtKB">
        <authorList>
            <consortium name="Ensembl"/>
        </authorList>
    </citation>
    <scope>IDENTIFICATION</scope>
</reference>
<evidence type="ECO:0000256" key="6">
    <source>
        <dbReference type="ARBA" id="ARBA00023125"/>
    </source>
</evidence>
<sequence>YHDLLPPLSTDQPHSAPFSSENEAQGGGSARWQCTAPSTSPSGGTPSSRPESHTPSRSLRETKKSSLSYSNKPAHMRRNIRKLLREHQLEAVTKAAQQEELERRQRLEQQGKEGHFPVPLLPEYTPGRTHTHVIDSWSVKLEKFALITELSSDEDEALQISSESTNEEEEDRSAAPEATGAHANDAVNQPDAQGRVLVNLNHPTEEADLFLSPQLARVVKPHQIGGIRFLYDNLVESLERYESSGGLGCILAHSMGLGKTLQVISFIDIVLRHTQAHTVLAIVPVNTLQNWLAEFNLWVPTFDALPVDVDPTQVSPRTFKVHILNDEHKTTTTRAKVISDWSRDGGVLLMGYEMYRLLSLKKSFVAGRKKSKKAQGPVVIDLDEEDRHQELLKGIEKALSRPGPDLVICDEGHRIKNCHASTSQALKNIRTRRRVVLTGYPLQNNLIEYWCMVDFVRPDFLGTRQEFSNMFERPILNGQCVDSTPQDVQLMRYRSHVLHSLLEGFVQRRGHDVLRDQLPSKDEHVILVRLSPLQRALYTEFMNRFREAGNSGWLSLNPLKAFCVCCKIWNHTDVLYEALQKENLANEQDLDLDDMTNSHARCPAPNQKGKTPEDPNSIGGLSLNALQEKANQVITYEWAKEIMSDYKPGILENSAKMVLLFHLIDESVRKGDKILVFSQSLSTLSVIEEFLAKRPIPAGSAREGNNQNWLRNHNYYILHTQNKHTSGQVYRYGQKKPCHIYRLVCDFTLEKKIYDRQISKQGMSDRVVDDLNPMLSFTRREVESLLHFVEEEPDVSQVQLQSRQEMEASIRQACQLYPHLVTKQPFHHDSLLVDRREMKLTKAEKKAAKKSYEDEKRASVPYTRPSYAHYYPASDQSLTNIPAFSQRNWRPPPRQDEKAVASIRPVQSTPIPMLPRQASHASASTADSDSSSGFPVNYLQKAGVFVQKIVTTTDIVIPGTNSSTDVKARISAGESIHVIRGTKGTYIRTCDGRIFAIRAASKLKAGEENSAVASEDSTNGPSGCVTRPLSPDSPEILSELQRYTAAAGNKIQQQQASKAPSAGSLETALAESTNGSSMTSHAKPWGETAAQPNTDYTAALDLKSTKRKASTPSADEWANNKQLATGKRTSAPLPPRAFPFTGGYGLPPMVLNPAMLGSIEQPLFMGAGSPYFQPHSQLGDPCLMFPMTSDHFGQGDGTLLSSSSRSSSSTTTSSSSAASDSASLAPFMLGAGMAGMLSYGQSVGMYPSSLLPGGLPAATPGPAGSSFLSHFPSSDLMGAGLGRSDAHGSAENAGSSSDSDDDDDDDVIEVTGQ</sequence>
<dbReference type="PROSITE" id="PS51192">
    <property type="entry name" value="HELICASE_ATP_BIND_1"/>
    <property type="match status" value="1"/>
</dbReference>
<feature type="compositionally biased region" description="Polar residues" evidence="8">
    <location>
        <begin position="1011"/>
        <end position="1021"/>
    </location>
</feature>
<keyword evidence="3" id="KW-0547">Nucleotide-binding</keyword>
<feature type="compositionally biased region" description="Low complexity" evidence="8">
    <location>
        <begin position="1198"/>
        <end position="1218"/>
    </location>
</feature>
<dbReference type="CDD" id="cd18069">
    <property type="entry name" value="DEXHc_ARIP4"/>
    <property type="match status" value="1"/>
</dbReference>
<feature type="region of interest" description="Disordered" evidence="8">
    <location>
        <begin position="1047"/>
        <end position="1091"/>
    </location>
</feature>
<feature type="compositionally biased region" description="Acidic residues" evidence="8">
    <location>
        <begin position="1298"/>
        <end position="1313"/>
    </location>
</feature>
<dbReference type="Gene3D" id="1.20.120.850">
    <property type="entry name" value="SWI2/SNF2 ATPases, N-terminal domain"/>
    <property type="match status" value="1"/>
</dbReference>
<dbReference type="SUPFAM" id="SSF52540">
    <property type="entry name" value="P-loop containing nucleoside triphosphate hydrolases"/>
    <property type="match status" value="2"/>
</dbReference>
<dbReference type="Proteomes" id="UP000472277">
    <property type="component" value="Chromosome 28"/>
</dbReference>
<evidence type="ECO:0000256" key="1">
    <source>
        <dbReference type="ARBA" id="ARBA00004123"/>
    </source>
</evidence>
<dbReference type="InterPro" id="IPR000330">
    <property type="entry name" value="SNF2_N"/>
</dbReference>
<accession>A0A674CJU6</accession>
<dbReference type="GO" id="GO:0004386">
    <property type="term" value="F:helicase activity"/>
    <property type="evidence" value="ECO:0007669"/>
    <property type="project" value="UniProtKB-KW"/>
</dbReference>
<evidence type="ECO:0000259" key="9">
    <source>
        <dbReference type="PROSITE" id="PS51192"/>
    </source>
</evidence>
<gene>
    <name evidence="10" type="primary">RAD54L2</name>
</gene>
<feature type="region of interest" description="Disordered" evidence="8">
    <location>
        <begin position="1278"/>
        <end position="1313"/>
    </location>
</feature>
<dbReference type="InterPro" id="IPR027417">
    <property type="entry name" value="P-loop_NTPase"/>
</dbReference>
<dbReference type="Pfam" id="PF00176">
    <property type="entry name" value="SNF2-rel_dom"/>
    <property type="match status" value="1"/>
</dbReference>
<dbReference type="Gene3D" id="3.40.50.10810">
    <property type="entry name" value="Tandem AAA-ATPase domain"/>
    <property type="match status" value="1"/>
</dbReference>
<dbReference type="GO" id="GO:0003677">
    <property type="term" value="F:DNA binding"/>
    <property type="evidence" value="ECO:0007669"/>
    <property type="project" value="UniProtKB-KW"/>
</dbReference>
<dbReference type="GO" id="GO:0005634">
    <property type="term" value="C:nucleus"/>
    <property type="evidence" value="ECO:0007669"/>
    <property type="project" value="UniProtKB-SubCell"/>
</dbReference>
<feature type="region of interest" description="Disordered" evidence="8">
    <location>
        <begin position="1"/>
        <end position="76"/>
    </location>
</feature>
<keyword evidence="11" id="KW-1185">Reference proteome</keyword>
<feature type="region of interest" description="Disordered" evidence="8">
    <location>
        <begin position="155"/>
        <end position="179"/>
    </location>
</feature>
<dbReference type="InterPro" id="IPR038718">
    <property type="entry name" value="SNF2-like_sf"/>
</dbReference>
<feature type="region of interest" description="Disordered" evidence="8">
    <location>
        <begin position="1103"/>
        <end position="1134"/>
    </location>
</feature>
<evidence type="ECO:0000256" key="5">
    <source>
        <dbReference type="ARBA" id="ARBA00022840"/>
    </source>
</evidence>
<keyword evidence="4" id="KW-0378">Hydrolase</keyword>
<evidence type="ECO:0000256" key="4">
    <source>
        <dbReference type="ARBA" id="ARBA00022806"/>
    </source>
</evidence>
<feature type="compositionally biased region" description="Basic and acidic residues" evidence="8">
    <location>
        <begin position="50"/>
        <end position="64"/>
    </location>
</feature>
<dbReference type="Ensembl" id="ENSSTUT00000088737.1">
    <property type="protein sequence ID" value="ENSSTUP00000083436.1"/>
    <property type="gene ID" value="ENSSTUG00000036509.1"/>
</dbReference>
<comment type="similarity">
    <text evidence="2">Belongs to the SNF2/RAD54 helicase family.</text>
</comment>
<evidence type="ECO:0000256" key="2">
    <source>
        <dbReference type="ARBA" id="ARBA00007025"/>
    </source>
</evidence>
<evidence type="ECO:0000256" key="8">
    <source>
        <dbReference type="SAM" id="MobiDB-lite"/>
    </source>
</evidence>
<keyword evidence="5" id="KW-0067">ATP-binding</keyword>
<feature type="compositionally biased region" description="Low complexity" evidence="8">
    <location>
        <begin position="918"/>
        <end position="932"/>
    </location>
</feature>
<feature type="domain" description="Helicase ATP-binding" evidence="9">
    <location>
        <begin position="240"/>
        <end position="459"/>
    </location>
</feature>
<feature type="region of interest" description="Disordered" evidence="8">
    <location>
        <begin position="1006"/>
        <end position="1033"/>
    </location>
</feature>
<dbReference type="InterPro" id="IPR044573">
    <property type="entry name" value="ARIP4_DEXHc"/>
</dbReference>
<protein>
    <submittedName>
        <fullName evidence="10">RAD54 like 2</fullName>
    </submittedName>
</protein>
<keyword evidence="4" id="KW-0347">Helicase</keyword>
<dbReference type="GO" id="GO:0016887">
    <property type="term" value="F:ATP hydrolysis activity"/>
    <property type="evidence" value="ECO:0007669"/>
    <property type="project" value="InterPro"/>
</dbReference>
<evidence type="ECO:0000313" key="11">
    <source>
        <dbReference type="Proteomes" id="UP000472277"/>
    </source>
</evidence>
<comment type="subcellular location">
    <subcellularLocation>
        <location evidence="1">Nucleus</location>
    </subcellularLocation>
</comment>
<name>A0A674CJU6_SALTR</name>
<dbReference type="InterPro" id="IPR014001">
    <property type="entry name" value="Helicase_ATP-bd"/>
</dbReference>
<feature type="region of interest" description="Disordered" evidence="8">
    <location>
        <begin position="94"/>
        <end position="124"/>
    </location>
</feature>
<evidence type="ECO:0000256" key="3">
    <source>
        <dbReference type="ARBA" id="ARBA00022741"/>
    </source>
</evidence>
<dbReference type="SMART" id="SM00487">
    <property type="entry name" value="DEXDc"/>
    <property type="match status" value="1"/>
</dbReference>
<feature type="compositionally biased region" description="Basic and acidic residues" evidence="8">
    <location>
        <begin position="100"/>
        <end position="115"/>
    </location>
</feature>
<dbReference type="GO" id="GO:0005524">
    <property type="term" value="F:ATP binding"/>
    <property type="evidence" value="ECO:0007669"/>
    <property type="project" value="UniProtKB-KW"/>
</dbReference>
<evidence type="ECO:0000313" key="10">
    <source>
        <dbReference type="Ensembl" id="ENSSTUP00000083436.1"/>
    </source>
</evidence>
<dbReference type="PANTHER" id="PTHR45797">
    <property type="entry name" value="RAD54-LIKE"/>
    <property type="match status" value="1"/>
</dbReference>
<evidence type="ECO:0000256" key="7">
    <source>
        <dbReference type="ARBA" id="ARBA00023242"/>
    </source>
</evidence>
<keyword evidence="6" id="KW-0238">DNA-binding</keyword>
<dbReference type="PANTHER" id="PTHR45797:SF1">
    <property type="entry name" value="HELICASE ARIP4"/>
    <property type="match status" value="1"/>
</dbReference>
<feature type="region of interest" description="Disordered" evidence="8">
    <location>
        <begin position="884"/>
        <end position="932"/>
    </location>
</feature>
<feature type="region of interest" description="Disordered" evidence="8">
    <location>
        <begin position="1195"/>
        <end position="1218"/>
    </location>
</feature>
<dbReference type="GeneTree" id="ENSGT00940000155763"/>
<feature type="compositionally biased region" description="Low complexity" evidence="8">
    <location>
        <begin position="37"/>
        <end position="48"/>
    </location>
</feature>
<organism evidence="10 11">
    <name type="scientific">Salmo trutta</name>
    <name type="common">Brown trout</name>
    <dbReference type="NCBI Taxonomy" id="8032"/>
    <lineage>
        <taxon>Eukaryota</taxon>
        <taxon>Metazoa</taxon>
        <taxon>Chordata</taxon>
        <taxon>Craniata</taxon>
        <taxon>Vertebrata</taxon>
        <taxon>Euteleostomi</taxon>
        <taxon>Actinopterygii</taxon>
        <taxon>Neopterygii</taxon>
        <taxon>Teleostei</taxon>
        <taxon>Protacanthopterygii</taxon>
        <taxon>Salmoniformes</taxon>
        <taxon>Salmonidae</taxon>
        <taxon>Salmoninae</taxon>
        <taxon>Salmo</taxon>
    </lineage>
</organism>
<proteinExistence type="inferred from homology"/>